<dbReference type="PATRIC" id="fig|324602.8.peg.337"/>
<dbReference type="Gene3D" id="1.10.260.40">
    <property type="entry name" value="lambda repressor-like DNA-binding domains"/>
    <property type="match status" value="1"/>
</dbReference>
<evidence type="ECO:0000313" key="3">
    <source>
        <dbReference type="Proteomes" id="UP000002008"/>
    </source>
</evidence>
<dbReference type="STRING" id="324602.Caur_0290"/>
<dbReference type="EnsemblBacteria" id="ABY33542">
    <property type="protein sequence ID" value="ABY33542"/>
    <property type="gene ID" value="Caur_0290"/>
</dbReference>
<organism evidence="2 3">
    <name type="scientific">Chloroflexus aurantiacus (strain ATCC 29366 / DSM 635 / J-10-fl)</name>
    <dbReference type="NCBI Taxonomy" id="324602"/>
    <lineage>
        <taxon>Bacteria</taxon>
        <taxon>Bacillati</taxon>
        <taxon>Chloroflexota</taxon>
        <taxon>Chloroflexia</taxon>
        <taxon>Chloroflexales</taxon>
        <taxon>Chloroflexineae</taxon>
        <taxon>Chloroflexaceae</taxon>
        <taxon>Chloroflexus</taxon>
    </lineage>
</organism>
<dbReference type="HOGENOM" id="CLU_2684323_0_0_0"/>
<proteinExistence type="predicted"/>
<keyword evidence="3" id="KW-1185">Reference proteome</keyword>
<dbReference type="InterPro" id="IPR001387">
    <property type="entry name" value="Cro/C1-type_HTH"/>
</dbReference>
<accession>A9WCX3</accession>
<dbReference type="KEGG" id="cau:Caur_0290"/>
<dbReference type="FunCoup" id="A9WCX3">
    <property type="interactions" value="1"/>
</dbReference>
<protein>
    <submittedName>
        <fullName evidence="2">Transcriptional regulator, XRE family</fullName>
    </submittedName>
</protein>
<dbReference type="Proteomes" id="UP000002008">
    <property type="component" value="Chromosome"/>
</dbReference>
<feature type="domain" description="HTH cro/C1-type" evidence="1">
    <location>
        <begin position="12"/>
        <end position="66"/>
    </location>
</feature>
<name>A9WCX3_CHLAA</name>
<dbReference type="CDD" id="cd00093">
    <property type="entry name" value="HTH_XRE"/>
    <property type="match status" value="1"/>
</dbReference>
<dbReference type="RefSeq" id="WP_012256198.1">
    <property type="nucleotide sequence ID" value="NC_010175.1"/>
</dbReference>
<dbReference type="SUPFAM" id="SSF47413">
    <property type="entry name" value="lambda repressor-like DNA-binding domains"/>
    <property type="match status" value="1"/>
</dbReference>
<dbReference type="PANTHER" id="PTHR37301">
    <property type="entry name" value="DNA-BINDING PROTEIN-RELATED"/>
    <property type="match status" value="1"/>
</dbReference>
<dbReference type="InterPro" id="IPR010982">
    <property type="entry name" value="Lambda_DNA-bd_dom_sf"/>
</dbReference>
<sequence>MNSHLRILIAQKELRERRRLSVRVIAEESGASRSAIERLMNNTIREVPLDDLARLCVWLDCQPGDILRLEPLPEEPAR</sequence>
<dbReference type="Pfam" id="PF13443">
    <property type="entry name" value="HTH_26"/>
    <property type="match status" value="1"/>
</dbReference>
<dbReference type="PANTHER" id="PTHR37301:SF1">
    <property type="entry name" value="DNA-BINDING PROTEIN"/>
    <property type="match status" value="1"/>
</dbReference>
<dbReference type="InParanoid" id="A9WCX3"/>
<evidence type="ECO:0000313" key="2">
    <source>
        <dbReference type="EMBL" id="ABY33542.1"/>
    </source>
</evidence>
<dbReference type="PROSITE" id="PS50943">
    <property type="entry name" value="HTH_CROC1"/>
    <property type="match status" value="1"/>
</dbReference>
<dbReference type="GO" id="GO:0003677">
    <property type="term" value="F:DNA binding"/>
    <property type="evidence" value="ECO:0007669"/>
    <property type="project" value="InterPro"/>
</dbReference>
<dbReference type="EMBL" id="CP000909">
    <property type="protein sequence ID" value="ABY33542.1"/>
    <property type="molecule type" value="Genomic_DNA"/>
</dbReference>
<gene>
    <name evidence="2" type="ordered locus">Caur_0290</name>
</gene>
<evidence type="ECO:0000259" key="1">
    <source>
        <dbReference type="PROSITE" id="PS50943"/>
    </source>
</evidence>
<reference evidence="3" key="1">
    <citation type="journal article" date="2011" name="BMC Genomics">
        <title>Complete genome sequence of the filamentous anoxygenic phototrophic bacterium Chloroflexus aurantiacus.</title>
        <authorList>
            <person name="Tang K.H."/>
            <person name="Barry K."/>
            <person name="Chertkov O."/>
            <person name="Dalin E."/>
            <person name="Han C.S."/>
            <person name="Hauser L.J."/>
            <person name="Honchak B.M."/>
            <person name="Karbach L.E."/>
            <person name="Land M.L."/>
            <person name="Lapidus A."/>
            <person name="Larimer F.W."/>
            <person name="Mikhailova N."/>
            <person name="Pitluck S."/>
            <person name="Pierson B.K."/>
            <person name="Blankenship R.E."/>
        </authorList>
    </citation>
    <scope>NUCLEOTIDE SEQUENCE [LARGE SCALE GENOMIC DNA]</scope>
    <source>
        <strain evidence="3">ATCC 29366 / DSM 635 / J-10-fl</strain>
    </source>
</reference>
<dbReference type="AlphaFoldDB" id="A9WCX3"/>